<reference evidence="1" key="1">
    <citation type="submission" date="2021-01" db="EMBL/GenBank/DDBJ databases">
        <title>Whole genome shotgun sequence of Actinoplanes siamensis NBRC 109076.</title>
        <authorList>
            <person name="Komaki H."/>
            <person name="Tamura T."/>
        </authorList>
    </citation>
    <scope>NUCLEOTIDE SEQUENCE</scope>
    <source>
        <strain evidence="1">NBRC 109076</strain>
    </source>
</reference>
<keyword evidence="2" id="KW-1185">Reference proteome</keyword>
<sequence>MRSHNYAERLIDVLGVTQRVVPCSWDAVEEAIGQPIPGDYKTFIGHTGSACIDDRLCVFGPNPSESVDIGHMIESLDQGWQYLRENDVDLPEEFFAEGRRLITFAAVQENYFFWDAREGVAPDDWGVVIVDADLEGWHELDMSATECIYKVMVREIDIKPFGQFFGRTEHDIGFFGTE</sequence>
<name>A0A919TJU3_9ACTN</name>
<organism evidence="1 2">
    <name type="scientific">Actinoplanes siamensis</name>
    <dbReference type="NCBI Taxonomy" id="1223317"/>
    <lineage>
        <taxon>Bacteria</taxon>
        <taxon>Bacillati</taxon>
        <taxon>Actinomycetota</taxon>
        <taxon>Actinomycetes</taxon>
        <taxon>Micromonosporales</taxon>
        <taxon>Micromonosporaceae</taxon>
        <taxon>Actinoplanes</taxon>
    </lineage>
</organism>
<dbReference type="InterPro" id="IPR037883">
    <property type="entry name" value="Knr4/Smi1-like_sf"/>
</dbReference>
<dbReference type="AlphaFoldDB" id="A0A919TJU3"/>
<dbReference type="Proteomes" id="UP000629619">
    <property type="component" value="Unassembled WGS sequence"/>
</dbReference>
<dbReference type="SUPFAM" id="SSF160631">
    <property type="entry name" value="SMI1/KNR4-like"/>
    <property type="match status" value="1"/>
</dbReference>
<dbReference type="Gene3D" id="3.40.1580.10">
    <property type="entry name" value="SMI1/KNR4-like"/>
    <property type="match status" value="1"/>
</dbReference>
<accession>A0A919TJU3</accession>
<proteinExistence type="predicted"/>
<protein>
    <recommendedName>
        <fullName evidence="3">Knr4/Smi1-like domain-containing protein</fullName>
    </recommendedName>
</protein>
<comment type="caution">
    <text evidence="1">The sequence shown here is derived from an EMBL/GenBank/DDBJ whole genome shotgun (WGS) entry which is preliminary data.</text>
</comment>
<dbReference type="EMBL" id="BOMW01000023">
    <property type="protein sequence ID" value="GIF05002.1"/>
    <property type="molecule type" value="Genomic_DNA"/>
</dbReference>
<dbReference type="RefSeq" id="WP_203679355.1">
    <property type="nucleotide sequence ID" value="NZ_BOMW01000023.1"/>
</dbReference>
<evidence type="ECO:0000313" key="2">
    <source>
        <dbReference type="Proteomes" id="UP000629619"/>
    </source>
</evidence>
<evidence type="ECO:0000313" key="1">
    <source>
        <dbReference type="EMBL" id="GIF05002.1"/>
    </source>
</evidence>
<gene>
    <name evidence="1" type="ORF">Asi03nite_25400</name>
</gene>
<evidence type="ECO:0008006" key="3">
    <source>
        <dbReference type="Google" id="ProtNLM"/>
    </source>
</evidence>